<dbReference type="Proteomes" id="UP000242188">
    <property type="component" value="Unassembled WGS sequence"/>
</dbReference>
<organism evidence="1 2">
    <name type="scientific">Mizuhopecten yessoensis</name>
    <name type="common">Japanese scallop</name>
    <name type="synonym">Patinopecten yessoensis</name>
    <dbReference type="NCBI Taxonomy" id="6573"/>
    <lineage>
        <taxon>Eukaryota</taxon>
        <taxon>Metazoa</taxon>
        <taxon>Spiralia</taxon>
        <taxon>Lophotrochozoa</taxon>
        <taxon>Mollusca</taxon>
        <taxon>Bivalvia</taxon>
        <taxon>Autobranchia</taxon>
        <taxon>Pteriomorphia</taxon>
        <taxon>Pectinida</taxon>
        <taxon>Pectinoidea</taxon>
        <taxon>Pectinidae</taxon>
        <taxon>Mizuhopecten</taxon>
    </lineage>
</organism>
<sequence>MSRIIQSARIHQGIRAITGSMFSTSSNSAAAAAATNASLPEIPSSKSMKELAQGAMYGMVPTKGRYATYVFKEQKRVLHWKWWNPDSPVHQATKTEDTLMYSLLVVITLLSVVKHMYSSAMKSSKIKYRKTETPLRSSTRIKDSIFSVDEQPALKIFKGD</sequence>
<comment type="caution">
    <text evidence="1">The sequence shown here is derived from an EMBL/GenBank/DDBJ whole genome shotgun (WGS) entry which is preliminary data.</text>
</comment>
<dbReference type="EMBL" id="NEDP02005595">
    <property type="protein sequence ID" value="OWF37114.1"/>
    <property type="molecule type" value="Genomic_DNA"/>
</dbReference>
<accession>A0A210PKW5</accession>
<gene>
    <name evidence="1" type="ORF">KP79_PYT09804</name>
</gene>
<keyword evidence="2" id="KW-1185">Reference proteome</keyword>
<reference evidence="1 2" key="1">
    <citation type="journal article" date="2017" name="Nat. Ecol. Evol.">
        <title>Scallop genome provides insights into evolution of bilaterian karyotype and development.</title>
        <authorList>
            <person name="Wang S."/>
            <person name="Zhang J."/>
            <person name="Jiao W."/>
            <person name="Li J."/>
            <person name="Xun X."/>
            <person name="Sun Y."/>
            <person name="Guo X."/>
            <person name="Huan P."/>
            <person name="Dong B."/>
            <person name="Zhang L."/>
            <person name="Hu X."/>
            <person name="Sun X."/>
            <person name="Wang J."/>
            <person name="Zhao C."/>
            <person name="Wang Y."/>
            <person name="Wang D."/>
            <person name="Huang X."/>
            <person name="Wang R."/>
            <person name="Lv J."/>
            <person name="Li Y."/>
            <person name="Zhang Z."/>
            <person name="Liu B."/>
            <person name="Lu W."/>
            <person name="Hui Y."/>
            <person name="Liang J."/>
            <person name="Zhou Z."/>
            <person name="Hou R."/>
            <person name="Li X."/>
            <person name="Liu Y."/>
            <person name="Li H."/>
            <person name="Ning X."/>
            <person name="Lin Y."/>
            <person name="Zhao L."/>
            <person name="Xing Q."/>
            <person name="Dou J."/>
            <person name="Li Y."/>
            <person name="Mao J."/>
            <person name="Guo H."/>
            <person name="Dou H."/>
            <person name="Li T."/>
            <person name="Mu C."/>
            <person name="Jiang W."/>
            <person name="Fu Q."/>
            <person name="Fu X."/>
            <person name="Miao Y."/>
            <person name="Liu J."/>
            <person name="Yu Q."/>
            <person name="Li R."/>
            <person name="Liao H."/>
            <person name="Li X."/>
            <person name="Kong Y."/>
            <person name="Jiang Z."/>
            <person name="Chourrout D."/>
            <person name="Li R."/>
            <person name="Bao Z."/>
        </authorList>
    </citation>
    <scope>NUCLEOTIDE SEQUENCE [LARGE SCALE GENOMIC DNA]</scope>
    <source>
        <strain evidence="1 2">PY_sf001</strain>
    </source>
</reference>
<evidence type="ECO:0000313" key="1">
    <source>
        <dbReference type="EMBL" id="OWF37114.1"/>
    </source>
</evidence>
<proteinExistence type="predicted"/>
<protein>
    <submittedName>
        <fullName evidence="1">Uncharacterized protein</fullName>
    </submittedName>
</protein>
<dbReference type="AlphaFoldDB" id="A0A210PKW5"/>
<evidence type="ECO:0000313" key="2">
    <source>
        <dbReference type="Proteomes" id="UP000242188"/>
    </source>
</evidence>
<name>A0A210PKW5_MIZYE</name>